<evidence type="ECO:0000313" key="1">
    <source>
        <dbReference type="EMBL" id="GBP97903.1"/>
    </source>
</evidence>
<comment type="caution">
    <text evidence="1">The sequence shown here is derived from an EMBL/GenBank/DDBJ whole genome shotgun (WGS) entry which is preliminary data.</text>
</comment>
<dbReference type="OrthoDB" id="7533242at2759"/>
<protein>
    <submittedName>
        <fullName evidence="1">Uncharacterized protein</fullName>
    </submittedName>
</protein>
<dbReference type="EMBL" id="BGZK01003025">
    <property type="protein sequence ID" value="GBP97903.1"/>
    <property type="molecule type" value="Genomic_DNA"/>
</dbReference>
<dbReference type="AlphaFoldDB" id="A0A4C2AF20"/>
<reference evidence="1 2" key="1">
    <citation type="journal article" date="2019" name="Commun. Biol.">
        <title>The bagworm genome reveals a unique fibroin gene that provides high tensile strength.</title>
        <authorList>
            <person name="Kono N."/>
            <person name="Nakamura H."/>
            <person name="Ohtoshi R."/>
            <person name="Tomita M."/>
            <person name="Numata K."/>
            <person name="Arakawa K."/>
        </authorList>
    </citation>
    <scope>NUCLEOTIDE SEQUENCE [LARGE SCALE GENOMIC DNA]</scope>
</reference>
<dbReference type="Proteomes" id="UP000299102">
    <property type="component" value="Unassembled WGS sequence"/>
</dbReference>
<accession>A0A4C2AF20</accession>
<gene>
    <name evidence="1" type="ORF">EVAR_90793_1</name>
</gene>
<sequence>MLRKYIRTLDNNSKDDSLAIAGDHKAHFDITVNGDFDQFDRKPIEIISPSVLSPSTISTGEVTQYSCFEDSFESLCARLVQDALLTNSQDVTVRQKVLCALHFCIGIIPRALATGHCVSQQALSKYIKEVTDALTNISEQYIQFPNTTQERNAVKHQCCFIKFIFYKGLCKIDEGMMRDMNAQNRQLQEIILQLLSRGIDLLEGFAQNRKKL</sequence>
<proteinExistence type="predicted"/>
<organism evidence="1 2">
    <name type="scientific">Eumeta variegata</name>
    <name type="common">Bagworm moth</name>
    <name type="synonym">Eumeta japonica</name>
    <dbReference type="NCBI Taxonomy" id="151549"/>
    <lineage>
        <taxon>Eukaryota</taxon>
        <taxon>Metazoa</taxon>
        <taxon>Ecdysozoa</taxon>
        <taxon>Arthropoda</taxon>
        <taxon>Hexapoda</taxon>
        <taxon>Insecta</taxon>
        <taxon>Pterygota</taxon>
        <taxon>Neoptera</taxon>
        <taxon>Endopterygota</taxon>
        <taxon>Lepidoptera</taxon>
        <taxon>Glossata</taxon>
        <taxon>Ditrysia</taxon>
        <taxon>Tineoidea</taxon>
        <taxon>Psychidae</taxon>
        <taxon>Oiketicinae</taxon>
        <taxon>Eumeta</taxon>
    </lineage>
</organism>
<keyword evidence="2" id="KW-1185">Reference proteome</keyword>
<name>A0A4C2AF20_EUMVA</name>
<evidence type="ECO:0000313" key="2">
    <source>
        <dbReference type="Proteomes" id="UP000299102"/>
    </source>
</evidence>